<sequence>MGRTTSSTDTHRRVRASVAGDVLRAFAVLSVVIAAWQWGLVGAALFLLVLGGTLLPRAIAAPPALDVAYSASLLLAAYAAQLGWYDAVGWLDLAVHTLTTALVAVMVCLALARWSGIDPAGLGARGAWVGAVLVAGAGAALAVLWEIGEWFGNAYLDNTIHVGYTDTVGDLAAGLAGSIVAGVLVARRWAR</sequence>
<feature type="transmembrane region" description="Helical" evidence="1">
    <location>
        <begin position="93"/>
        <end position="114"/>
    </location>
</feature>
<dbReference type="AlphaFoldDB" id="A0A413RP53"/>
<keyword evidence="1" id="KW-0472">Membrane</keyword>
<gene>
    <name evidence="2" type="ORF">D1825_04930</name>
</gene>
<reference evidence="2 3" key="1">
    <citation type="submission" date="2018-08" db="EMBL/GenBank/DDBJ databases">
        <title>Cellulomonas rhizosphaerae sp. nov., a novel actinomycete isolated from soil.</title>
        <authorList>
            <person name="Tian Y."/>
        </authorList>
    </citation>
    <scope>NUCLEOTIDE SEQUENCE [LARGE SCALE GENOMIC DNA]</scope>
    <source>
        <strain evidence="2 3">NEAU-TCZ24</strain>
    </source>
</reference>
<keyword evidence="1" id="KW-0812">Transmembrane</keyword>
<dbReference type="OrthoDB" id="3790530at2"/>
<evidence type="ECO:0008006" key="4">
    <source>
        <dbReference type="Google" id="ProtNLM"/>
    </source>
</evidence>
<feature type="transmembrane region" description="Helical" evidence="1">
    <location>
        <begin position="67"/>
        <end position="87"/>
    </location>
</feature>
<feature type="transmembrane region" description="Helical" evidence="1">
    <location>
        <begin position="25"/>
        <end position="55"/>
    </location>
</feature>
<feature type="transmembrane region" description="Helical" evidence="1">
    <location>
        <begin position="167"/>
        <end position="186"/>
    </location>
</feature>
<accession>A0A413RP53</accession>
<keyword evidence="1" id="KW-1133">Transmembrane helix</keyword>
<dbReference type="Pfam" id="PF09997">
    <property type="entry name" value="DUF2238"/>
    <property type="match status" value="1"/>
</dbReference>
<organism evidence="2 3">
    <name type="scientific">Cellulomonas rhizosphaerae</name>
    <dbReference type="NCBI Taxonomy" id="2293719"/>
    <lineage>
        <taxon>Bacteria</taxon>
        <taxon>Bacillati</taxon>
        <taxon>Actinomycetota</taxon>
        <taxon>Actinomycetes</taxon>
        <taxon>Micrococcales</taxon>
        <taxon>Cellulomonadaceae</taxon>
        <taxon>Cellulomonas</taxon>
    </lineage>
</organism>
<keyword evidence="3" id="KW-1185">Reference proteome</keyword>
<feature type="transmembrane region" description="Helical" evidence="1">
    <location>
        <begin position="126"/>
        <end position="147"/>
    </location>
</feature>
<evidence type="ECO:0000256" key="1">
    <source>
        <dbReference type="SAM" id="Phobius"/>
    </source>
</evidence>
<comment type="caution">
    <text evidence="2">The sequence shown here is derived from an EMBL/GenBank/DDBJ whole genome shotgun (WGS) entry which is preliminary data.</text>
</comment>
<dbReference type="EMBL" id="QWKP01000145">
    <property type="protein sequence ID" value="RHA43725.1"/>
    <property type="molecule type" value="Genomic_DNA"/>
</dbReference>
<dbReference type="RefSeq" id="WP_118766339.1">
    <property type="nucleotide sequence ID" value="NZ_QWKP01000145.1"/>
</dbReference>
<proteinExistence type="predicted"/>
<dbReference type="InterPro" id="IPR014509">
    <property type="entry name" value="YjdF-like"/>
</dbReference>
<evidence type="ECO:0000313" key="3">
    <source>
        <dbReference type="Proteomes" id="UP000283374"/>
    </source>
</evidence>
<dbReference type="Proteomes" id="UP000283374">
    <property type="component" value="Unassembled WGS sequence"/>
</dbReference>
<evidence type="ECO:0000313" key="2">
    <source>
        <dbReference type="EMBL" id="RHA43725.1"/>
    </source>
</evidence>
<name>A0A413RP53_9CELL</name>
<protein>
    <recommendedName>
        <fullName evidence="4">DUF2238 domain-containing protein</fullName>
    </recommendedName>
</protein>